<reference evidence="1" key="1">
    <citation type="journal article" date="2018" name="DNA Res.">
        <title>Multiple hybrid de novo genome assembly of finger millet, an orphan allotetraploid crop.</title>
        <authorList>
            <person name="Hatakeyama M."/>
            <person name="Aluri S."/>
            <person name="Balachadran M.T."/>
            <person name="Sivarajan S.R."/>
            <person name="Patrignani A."/>
            <person name="Gruter S."/>
            <person name="Poveda L."/>
            <person name="Shimizu-Inatsugi R."/>
            <person name="Baeten J."/>
            <person name="Francoijs K.J."/>
            <person name="Nataraja K.N."/>
            <person name="Reddy Y.A.N."/>
            <person name="Phadnis S."/>
            <person name="Ravikumar R.L."/>
            <person name="Schlapbach R."/>
            <person name="Sreeman S.M."/>
            <person name="Shimizu K.K."/>
        </authorList>
    </citation>
    <scope>NUCLEOTIDE SEQUENCE</scope>
</reference>
<dbReference type="PANTHER" id="PTHR37391">
    <property type="entry name" value="E3 UBIQUITIN-PROTEIN LIGASE"/>
    <property type="match status" value="1"/>
</dbReference>
<accession>A0AAV5BNK9</accession>
<dbReference type="PANTHER" id="PTHR37391:SF5">
    <property type="entry name" value="TETRATRICOPEPTIDE-LIKE HELICAL"/>
    <property type="match status" value="1"/>
</dbReference>
<dbReference type="Proteomes" id="UP001054889">
    <property type="component" value="Unassembled WGS sequence"/>
</dbReference>
<gene>
    <name evidence="1" type="primary">ga03462</name>
    <name evidence="1" type="ORF">PR202_ga03462</name>
</gene>
<name>A0AAV5BNK9_ELECO</name>
<dbReference type="AlphaFoldDB" id="A0AAV5BNK9"/>
<sequence length="140" mass="16535">MGVLYSLILREEELYMKERSRSEGDVGFDQDEEIELVIPPVFNYCTRVLDPMEQKVARDLYWDAICSDDWKERDWAKSRYEEAKTEAEEGLKLLLEWGVSWDKRMTWETWVSWGRVLLDKANENERPHSEAGITTLGLVN</sequence>
<protein>
    <submittedName>
        <fullName evidence="1">Uncharacterized protein</fullName>
    </submittedName>
</protein>
<proteinExistence type="predicted"/>
<comment type="caution">
    <text evidence="1">The sequence shown here is derived from an EMBL/GenBank/DDBJ whole genome shotgun (WGS) entry which is preliminary data.</text>
</comment>
<organism evidence="1 2">
    <name type="scientific">Eleusine coracana subsp. coracana</name>
    <dbReference type="NCBI Taxonomy" id="191504"/>
    <lineage>
        <taxon>Eukaryota</taxon>
        <taxon>Viridiplantae</taxon>
        <taxon>Streptophyta</taxon>
        <taxon>Embryophyta</taxon>
        <taxon>Tracheophyta</taxon>
        <taxon>Spermatophyta</taxon>
        <taxon>Magnoliopsida</taxon>
        <taxon>Liliopsida</taxon>
        <taxon>Poales</taxon>
        <taxon>Poaceae</taxon>
        <taxon>PACMAD clade</taxon>
        <taxon>Chloridoideae</taxon>
        <taxon>Cynodonteae</taxon>
        <taxon>Eleusininae</taxon>
        <taxon>Eleusine</taxon>
    </lineage>
</organism>
<evidence type="ECO:0000313" key="1">
    <source>
        <dbReference type="EMBL" id="GJM87502.1"/>
    </source>
</evidence>
<keyword evidence="2" id="KW-1185">Reference proteome</keyword>
<dbReference type="EMBL" id="BQKI01000001">
    <property type="protein sequence ID" value="GJM87502.1"/>
    <property type="molecule type" value="Genomic_DNA"/>
</dbReference>
<reference evidence="1" key="2">
    <citation type="submission" date="2021-12" db="EMBL/GenBank/DDBJ databases">
        <title>Resequencing data analysis of finger millet.</title>
        <authorList>
            <person name="Hatakeyama M."/>
            <person name="Aluri S."/>
            <person name="Balachadran M.T."/>
            <person name="Sivarajan S.R."/>
            <person name="Poveda L."/>
            <person name="Shimizu-Inatsugi R."/>
            <person name="Schlapbach R."/>
            <person name="Sreeman S.M."/>
            <person name="Shimizu K.K."/>
        </authorList>
    </citation>
    <scope>NUCLEOTIDE SEQUENCE</scope>
</reference>
<evidence type="ECO:0000313" key="2">
    <source>
        <dbReference type="Proteomes" id="UP001054889"/>
    </source>
</evidence>